<dbReference type="AlphaFoldDB" id="A0A5B7F676"/>
<dbReference type="EMBL" id="VSRR010004791">
    <property type="protein sequence ID" value="MPC40719.1"/>
    <property type="molecule type" value="Genomic_DNA"/>
</dbReference>
<keyword evidence="2" id="KW-1185">Reference proteome</keyword>
<sequence>MTPHRNPETFAQRKYNRSHKTTQCCEVRRCLAQSEISHSLHRNPPQVLQDLPCNTCVCSAAQHLQDQEYCPATEGWERGCNWYGYILDGTNNILLLSSINTLLKVFSFNFKKNVFYSTAIEAASAVDGPEYR</sequence>
<proteinExistence type="predicted"/>
<protein>
    <submittedName>
        <fullName evidence="1">Uncharacterized protein</fullName>
    </submittedName>
</protein>
<evidence type="ECO:0000313" key="2">
    <source>
        <dbReference type="Proteomes" id="UP000324222"/>
    </source>
</evidence>
<organism evidence="1 2">
    <name type="scientific">Portunus trituberculatus</name>
    <name type="common">Swimming crab</name>
    <name type="synonym">Neptunus trituberculatus</name>
    <dbReference type="NCBI Taxonomy" id="210409"/>
    <lineage>
        <taxon>Eukaryota</taxon>
        <taxon>Metazoa</taxon>
        <taxon>Ecdysozoa</taxon>
        <taxon>Arthropoda</taxon>
        <taxon>Crustacea</taxon>
        <taxon>Multicrustacea</taxon>
        <taxon>Malacostraca</taxon>
        <taxon>Eumalacostraca</taxon>
        <taxon>Eucarida</taxon>
        <taxon>Decapoda</taxon>
        <taxon>Pleocyemata</taxon>
        <taxon>Brachyura</taxon>
        <taxon>Eubrachyura</taxon>
        <taxon>Portunoidea</taxon>
        <taxon>Portunidae</taxon>
        <taxon>Portuninae</taxon>
        <taxon>Portunus</taxon>
    </lineage>
</organism>
<gene>
    <name evidence="1" type="ORF">E2C01_034284</name>
</gene>
<accession>A0A5B7F676</accession>
<comment type="caution">
    <text evidence="1">The sequence shown here is derived from an EMBL/GenBank/DDBJ whole genome shotgun (WGS) entry which is preliminary data.</text>
</comment>
<dbReference type="Proteomes" id="UP000324222">
    <property type="component" value="Unassembled WGS sequence"/>
</dbReference>
<evidence type="ECO:0000313" key="1">
    <source>
        <dbReference type="EMBL" id="MPC40719.1"/>
    </source>
</evidence>
<name>A0A5B7F676_PORTR</name>
<reference evidence="1 2" key="1">
    <citation type="submission" date="2019-05" db="EMBL/GenBank/DDBJ databases">
        <title>Another draft genome of Portunus trituberculatus and its Hox gene families provides insights of decapod evolution.</title>
        <authorList>
            <person name="Jeong J.-H."/>
            <person name="Song I."/>
            <person name="Kim S."/>
            <person name="Choi T."/>
            <person name="Kim D."/>
            <person name="Ryu S."/>
            <person name="Kim W."/>
        </authorList>
    </citation>
    <scope>NUCLEOTIDE SEQUENCE [LARGE SCALE GENOMIC DNA]</scope>
    <source>
        <tissue evidence="1">Muscle</tissue>
    </source>
</reference>